<dbReference type="Proteomes" id="UP001239085">
    <property type="component" value="Unassembled WGS sequence"/>
</dbReference>
<dbReference type="GO" id="GO:0004519">
    <property type="term" value="F:endonuclease activity"/>
    <property type="evidence" value="ECO:0007669"/>
    <property type="project" value="UniProtKB-KW"/>
</dbReference>
<evidence type="ECO:0000313" key="3">
    <source>
        <dbReference type="Proteomes" id="UP001239085"/>
    </source>
</evidence>
<evidence type="ECO:0000259" key="1">
    <source>
        <dbReference type="Pfam" id="PF13391"/>
    </source>
</evidence>
<accession>A0ABU0P8U8</accession>
<dbReference type="InterPro" id="IPR003615">
    <property type="entry name" value="HNH_nuc"/>
</dbReference>
<dbReference type="RefSeq" id="WP_307360830.1">
    <property type="nucleotide sequence ID" value="NZ_JAUSXK010000001.1"/>
</dbReference>
<keyword evidence="2" id="KW-0255">Endonuclease</keyword>
<reference evidence="2 3" key="1">
    <citation type="submission" date="2023-07" db="EMBL/GenBank/DDBJ databases">
        <title>Comparative genomics of wheat-associated soil bacteria to identify genetic determinants of phenazine resistance.</title>
        <authorList>
            <person name="Mouncey N."/>
        </authorList>
    </citation>
    <scope>NUCLEOTIDE SEQUENCE [LARGE SCALE GENOMIC DNA]</scope>
    <source>
        <strain evidence="2 3">W2I7</strain>
    </source>
</reference>
<organism evidence="2 3">
    <name type="scientific">Microbacterium murale</name>
    <dbReference type="NCBI Taxonomy" id="1081040"/>
    <lineage>
        <taxon>Bacteria</taxon>
        <taxon>Bacillati</taxon>
        <taxon>Actinomycetota</taxon>
        <taxon>Actinomycetes</taxon>
        <taxon>Micrococcales</taxon>
        <taxon>Microbacteriaceae</taxon>
        <taxon>Microbacterium</taxon>
    </lineage>
</organism>
<keyword evidence="2" id="KW-0378">Hydrolase</keyword>
<keyword evidence="3" id="KW-1185">Reference proteome</keyword>
<comment type="caution">
    <text evidence="2">The sequence shown here is derived from an EMBL/GenBank/DDBJ whole genome shotgun (WGS) entry which is preliminary data.</text>
</comment>
<gene>
    <name evidence="2" type="ORF">QFZ46_001929</name>
</gene>
<evidence type="ECO:0000313" key="2">
    <source>
        <dbReference type="EMBL" id="MDQ0643769.1"/>
    </source>
</evidence>
<proteinExistence type="predicted"/>
<feature type="domain" description="HNH nuclease" evidence="1">
    <location>
        <begin position="189"/>
        <end position="238"/>
    </location>
</feature>
<dbReference type="Pfam" id="PF13391">
    <property type="entry name" value="HNH_2"/>
    <property type="match status" value="1"/>
</dbReference>
<keyword evidence="2" id="KW-0540">Nuclease</keyword>
<protein>
    <submittedName>
        <fullName evidence="2">Restriction endonuclease</fullName>
    </submittedName>
</protein>
<name>A0ABU0P8U8_9MICO</name>
<dbReference type="EMBL" id="JAUSXK010000001">
    <property type="protein sequence ID" value="MDQ0643769.1"/>
    <property type="molecule type" value="Genomic_DNA"/>
</dbReference>
<sequence>MIRPHAEQDAIRDDVFRWLDLRRNAGAYEYSRDELVNYMFNGERIPLLDTGRGIRNPVDFDSTLTIMTSSKKTAYSDGISPEGLVTYSYQSREGGDNVKLRRAFERADPLVYFLGVRPSYFVAFYPAYIVHDDPVRRTVSIALDETLRHFDDPLNLKEYERRYAERLVRTRLHQPMFRARVLRAYNTACAICNLKHAELLDAAHIIADSQTGGVAEVTNGLALCKIHHASYDQNLLGITPDYEVRIDRDLLEEVDGPMLRHGLQDMHGRPLTLPQRTADYPSRQKLAEKYALFAA</sequence>